<accession>S8CET7</accession>
<dbReference type="Proteomes" id="UP000015453">
    <property type="component" value="Unassembled WGS sequence"/>
</dbReference>
<evidence type="ECO:0000256" key="1">
    <source>
        <dbReference type="SAM" id="MobiDB-lite"/>
    </source>
</evidence>
<evidence type="ECO:0000313" key="3">
    <source>
        <dbReference type="Proteomes" id="UP000015453"/>
    </source>
</evidence>
<feature type="region of interest" description="Disordered" evidence="1">
    <location>
        <begin position="147"/>
        <end position="172"/>
    </location>
</feature>
<proteinExistence type="predicted"/>
<sequence length="250" mass="27854">MKSATIPIGWISRNRRKPGLTLPHTIKTRAKPPSCLLLVDSNRCSSLLPEFDLIPIRFLRRRSENLSFDIFLDIELHLDENFSKKQILSLGAGFGTTFFPVADLQDEDDAFGQMSKGDVIPRRGSLLHLFDVLMQVVVLLGFVTGETTSSRGPSMSPGKINNGCPSSAPSSQYNSYAKELEDELMKYTTGNHHSKEKEEETCLEAATTIESSSSFGESDDEAEAYFRQNDSEASSSYVRCSSRLKMIRLI</sequence>
<feature type="compositionally biased region" description="Polar residues" evidence="1">
    <location>
        <begin position="163"/>
        <end position="172"/>
    </location>
</feature>
<dbReference type="AlphaFoldDB" id="S8CET7"/>
<dbReference type="OrthoDB" id="203237at2759"/>
<organism evidence="2 3">
    <name type="scientific">Genlisea aurea</name>
    <dbReference type="NCBI Taxonomy" id="192259"/>
    <lineage>
        <taxon>Eukaryota</taxon>
        <taxon>Viridiplantae</taxon>
        <taxon>Streptophyta</taxon>
        <taxon>Embryophyta</taxon>
        <taxon>Tracheophyta</taxon>
        <taxon>Spermatophyta</taxon>
        <taxon>Magnoliopsida</taxon>
        <taxon>eudicotyledons</taxon>
        <taxon>Gunneridae</taxon>
        <taxon>Pentapetalae</taxon>
        <taxon>asterids</taxon>
        <taxon>lamiids</taxon>
        <taxon>Lamiales</taxon>
        <taxon>Lentibulariaceae</taxon>
        <taxon>Genlisea</taxon>
    </lineage>
</organism>
<comment type="caution">
    <text evidence="2">The sequence shown here is derived from an EMBL/GenBank/DDBJ whole genome shotgun (WGS) entry which is preliminary data.</text>
</comment>
<dbReference type="EMBL" id="AUSU01004237">
    <property type="protein sequence ID" value="EPS65419.1"/>
    <property type="molecule type" value="Genomic_DNA"/>
</dbReference>
<name>S8CET7_9LAMI</name>
<reference evidence="2 3" key="1">
    <citation type="journal article" date="2013" name="BMC Genomics">
        <title>The miniature genome of a carnivorous plant Genlisea aurea contains a low number of genes and short non-coding sequences.</title>
        <authorList>
            <person name="Leushkin E.V."/>
            <person name="Sutormin R.A."/>
            <person name="Nabieva E.R."/>
            <person name="Penin A.A."/>
            <person name="Kondrashov A.S."/>
            <person name="Logacheva M.D."/>
        </authorList>
    </citation>
    <scope>NUCLEOTIDE SEQUENCE [LARGE SCALE GENOMIC DNA]</scope>
</reference>
<evidence type="ECO:0000313" key="2">
    <source>
        <dbReference type="EMBL" id="EPS65419.1"/>
    </source>
</evidence>
<keyword evidence="3" id="KW-1185">Reference proteome</keyword>
<protein>
    <submittedName>
        <fullName evidence="2">Uncharacterized protein</fullName>
    </submittedName>
</protein>
<gene>
    <name evidence="2" type="ORF">M569_09360</name>
</gene>